<sequence length="243" mass="27094">MTMAFLWEISERGTIPNLLDYRWCLFCPKAAAPSINFMEYIRGISGNKFSQEKEKTKNQIEDQSKGINETYVTADEHAGNGHAGQFEAPGIHLSQSYHNKEIDIANKDANDTPNNGEFDLELESKLAESLTKSKTKPKNWGRLNGQAQESQLAYNKIHKLAADEPDIPNNRSKLRRRESAAVAISTGGIFSNSETETKTGSVNKVSRRIPARTTKRTENTNIETPEDDISGNGNNRQDTVTYG</sequence>
<feature type="compositionally biased region" description="Polar residues" evidence="1">
    <location>
        <begin position="192"/>
        <end position="204"/>
    </location>
</feature>
<evidence type="ECO:0000313" key="2">
    <source>
        <dbReference type="EMBL" id="GME80721.1"/>
    </source>
</evidence>
<dbReference type="AlphaFoldDB" id="A0A9W6T9G8"/>
<comment type="caution">
    <text evidence="2">The sequence shown here is derived from an EMBL/GenBank/DDBJ whole genome shotgun (WGS) entry which is preliminary data.</text>
</comment>
<dbReference type="Proteomes" id="UP001165120">
    <property type="component" value="Unassembled WGS sequence"/>
</dbReference>
<gene>
    <name evidence="2" type="ORF">Cboi02_000645600</name>
</gene>
<reference evidence="2" key="1">
    <citation type="submission" date="2023-04" db="EMBL/GenBank/DDBJ databases">
        <title>Candida boidinii NBRC 10035.</title>
        <authorList>
            <person name="Ichikawa N."/>
            <person name="Sato H."/>
            <person name="Tonouchi N."/>
        </authorList>
    </citation>
    <scope>NUCLEOTIDE SEQUENCE</scope>
    <source>
        <strain evidence="2">NBRC 10035</strain>
    </source>
</reference>
<proteinExistence type="predicted"/>
<feature type="region of interest" description="Disordered" evidence="1">
    <location>
        <begin position="192"/>
        <end position="243"/>
    </location>
</feature>
<evidence type="ECO:0000313" key="3">
    <source>
        <dbReference type="Proteomes" id="UP001165120"/>
    </source>
</evidence>
<name>A0A9W6T9G8_CANBO</name>
<organism evidence="2 3">
    <name type="scientific">Candida boidinii</name>
    <name type="common">Yeast</name>
    <dbReference type="NCBI Taxonomy" id="5477"/>
    <lineage>
        <taxon>Eukaryota</taxon>
        <taxon>Fungi</taxon>
        <taxon>Dikarya</taxon>
        <taxon>Ascomycota</taxon>
        <taxon>Saccharomycotina</taxon>
        <taxon>Pichiomycetes</taxon>
        <taxon>Pichiales</taxon>
        <taxon>Pichiaceae</taxon>
        <taxon>Ogataea</taxon>
        <taxon>Ogataea/Candida clade</taxon>
    </lineage>
</organism>
<dbReference type="EMBL" id="BSXN01004168">
    <property type="protein sequence ID" value="GME80721.1"/>
    <property type="molecule type" value="Genomic_DNA"/>
</dbReference>
<feature type="compositionally biased region" description="Polar residues" evidence="1">
    <location>
        <begin position="231"/>
        <end position="243"/>
    </location>
</feature>
<feature type="compositionally biased region" description="Basic residues" evidence="1">
    <location>
        <begin position="205"/>
        <end position="214"/>
    </location>
</feature>
<keyword evidence="3" id="KW-1185">Reference proteome</keyword>
<accession>A0A9W6T9G8</accession>
<protein>
    <submittedName>
        <fullName evidence="2">Unnamed protein product</fullName>
    </submittedName>
</protein>
<evidence type="ECO:0000256" key="1">
    <source>
        <dbReference type="SAM" id="MobiDB-lite"/>
    </source>
</evidence>